<dbReference type="Pfam" id="PF00887">
    <property type="entry name" value="ACBP"/>
    <property type="match status" value="1"/>
</dbReference>
<reference evidence="4" key="1">
    <citation type="submission" date="2022-11" db="UniProtKB">
        <authorList>
            <consortium name="WormBaseParasite"/>
        </authorList>
    </citation>
    <scope>IDENTIFICATION</scope>
</reference>
<dbReference type="PANTHER" id="PTHR23310:SF120">
    <property type="entry name" value="ACYL-COA-BINDING PROTEIN HOMOLOG 3"/>
    <property type="match status" value="1"/>
</dbReference>
<dbReference type="Gene3D" id="1.20.80.10">
    <property type="match status" value="1"/>
</dbReference>
<dbReference type="GO" id="GO:0005737">
    <property type="term" value="C:cytoplasm"/>
    <property type="evidence" value="ECO:0007669"/>
    <property type="project" value="TreeGrafter"/>
</dbReference>
<evidence type="ECO:0000256" key="1">
    <source>
        <dbReference type="ARBA" id="ARBA00023121"/>
    </source>
</evidence>
<dbReference type="InterPro" id="IPR035984">
    <property type="entry name" value="Acyl-CoA-binding_sf"/>
</dbReference>
<evidence type="ECO:0000313" key="4">
    <source>
        <dbReference type="WBParaSite" id="ACRNAN_scaffold11576.g22551.t1"/>
    </source>
</evidence>
<accession>A0A914CJX8</accession>
<dbReference type="GO" id="GO:0000062">
    <property type="term" value="F:fatty-acyl-CoA binding"/>
    <property type="evidence" value="ECO:0007669"/>
    <property type="project" value="InterPro"/>
</dbReference>
<keyword evidence="1" id="KW-0446">Lipid-binding</keyword>
<dbReference type="SUPFAM" id="SSF47027">
    <property type="entry name" value="Acyl-CoA binding protein"/>
    <property type="match status" value="1"/>
</dbReference>
<dbReference type="Proteomes" id="UP000887540">
    <property type="component" value="Unplaced"/>
</dbReference>
<dbReference type="InterPro" id="IPR014352">
    <property type="entry name" value="FERM/acyl-CoA-bd_prot_sf"/>
</dbReference>
<feature type="domain" description="ACB" evidence="2">
    <location>
        <begin position="1"/>
        <end position="52"/>
    </location>
</feature>
<dbReference type="PRINTS" id="PR00689">
    <property type="entry name" value="ACOABINDINGP"/>
</dbReference>
<evidence type="ECO:0000313" key="3">
    <source>
        <dbReference type="Proteomes" id="UP000887540"/>
    </source>
</evidence>
<dbReference type="PANTHER" id="PTHR23310">
    <property type="entry name" value="ACYL-COA-BINDING PROTEIN, ACBP"/>
    <property type="match status" value="1"/>
</dbReference>
<dbReference type="PROSITE" id="PS51228">
    <property type="entry name" value="ACB_2"/>
    <property type="match status" value="1"/>
</dbReference>
<dbReference type="GO" id="GO:0006631">
    <property type="term" value="P:fatty acid metabolic process"/>
    <property type="evidence" value="ECO:0007669"/>
    <property type="project" value="TreeGrafter"/>
</dbReference>
<dbReference type="WBParaSite" id="ACRNAN_scaffold11576.g22551.t1">
    <property type="protein sequence ID" value="ACRNAN_scaffold11576.g22551.t1"/>
    <property type="gene ID" value="ACRNAN_scaffold11576.g22551"/>
</dbReference>
<sequence>MIKNVNTERPGIFSLVERKKWDAWKEVEGLSADQAKQQYIEALLEMFDHIGEQVNISDWLSGDANGALIKEKLALLGKVV</sequence>
<protein>
    <submittedName>
        <fullName evidence="4">ACB domain-containing protein</fullName>
    </submittedName>
</protein>
<keyword evidence="3" id="KW-1185">Reference proteome</keyword>
<dbReference type="AlphaFoldDB" id="A0A914CJX8"/>
<organism evidence="3 4">
    <name type="scientific">Acrobeloides nanus</name>
    <dbReference type="NCBI Taxonomy" id="290746"/>
    <lineage>
        <taxon>Eukaryota</taxon>
        <taxon>Metazoa</taxon>
        <taxon>Ecdysozoa</taxon>
        <taxon>Nematoda</taxon>
        <taxon>Chromadorea</taxon>
        <taxon>Rhabditida</taxon>
        <taxon>Tylenchina</taxon>
        <taxon>Cephalobomorpha</taxon>
        <taxon>Cephaloboidea</taxon>
        <taxon>Cephalobidae</taxon>
        <taxon>Acrobeloides</taxon>
    </lineage>
</organism>
<evidence type="ECO:0000259" key="2">
    <source>
        <dbReference type="PROSITE" id="PS51228"/>
    </source>
</evidence>
<dbReference type="InterPro" id="IPR000582">
    <property type="entry name" value="Acyl-CoA-binding_protein"/>
</dbReference>
<proteinExistence type="predicted"/>
<name>A0A914CJX8_9BILA</name>